<gene>
    <name evidence="1" type="ORF">PACLA_8A067110</name>
</gene>
<evidence type="ECO:0000313" key="1">
    <source>
        <dbReference type="EMBL" id="CAB4019287.1"/>
    </source>
</evidence>
<sequence>MGDVNKYGRNYVRGKTLSEDMVSLVIDEIVDMGGDTATGFFEQYSAVASKFKLSPKTTKKVWMQFCKSGQLKPKKSCASGVKHLKPEDLDFIEFLKTDKPSMSSGDLLKEVERHCVIPEGTSREAINRAVRNFMHDGKWSRKVMCRPAAEKFTPENIAYCQEYLNYVSTVDPFRLKFFDEAGVKLPDVGNPKYGHSLVGKPCVEIQRNSQTPNITLNLLSGADSIMYANTTRGASNTVKFLEFFGEASRNFQPDGKPILEYGDHIIMDNCSIHHFQGGQVLGEWLDDIGCVLMYLPTYSPELNPVELVFNKLKTVLKRAEYRDLLRDNLHVAVFEGLKQIEPNDMHGFYRYTGYIDI</sequence>
<dbReference type="Pfam" id="PF13358">
    <property type="entry name" value="DDE_3"/>
    <property type="match status" value="1"/>
</dbReference>
<dbReference type="AlphaFoldDB" id="A0A6S7ING8"/>
<comment type="caution">
    <text evidence="1">The sequence shown here is derived from an EMBL/GenBank/DDBJ whole genome shotgun (WGS) entry which is preliminary data.</text>
</comment>
<dbReference type="Proteomes" id="UP001152795">
    <property type="component" value="Unassembled WGS sequence"/>
</dbReference>
<name>A0A6S7ING8_PARCT</name>
<reference evidence="1" key="1">
    <citation type="submission" date="2020-04" db="EMBL/GenBank/DDBJ databases">
        <authorList>
            <person name="Alioto T."/>
            <person name="Alioto T."/>
            <person name="Gomez Garrido J."/>
        </authorList>
    </citation>
    <scope>NUCLEOTIDE SEQUENCE</scope>
    <source>
        <strain evidence="1">A484AB</strain>
    </source>
</reference>
<dbReference type="InterPro" id="IPR036397">
    <property type="entry name" value="RNaseH_sf"/>
</dbReference>
<dbReference type="EMBL" id="CACRXK020010389">
    <property type="protein sequence ID" value="CAB4019287.1"/>
    <property type="molecule type" value="Genomic_DNA"/>
</dbReference>
<dbReference type="GO" id="GO:0003676">
    <property type="term" value="F:nucleic acid binding"/>
    <property type="evidence" value="ECO:0007669"/>
    <property type="project" value="InterPro"/>
</dbReference>
<proteinExistence type="predicted"/>
<evidence type="ECO:0000313" key="2">
    <source>
        <dbReference type="Proteomes" id="UP001152795"/>
    </source>
</evidence>
<protein>
    <submittedName>
        <fullName evidence="1">Uncharacterized protein</fullName>
    </submittedName>
</protein>
<accession>A0A6S7ING8</accession>
<organism evidence="1 2">
    <name type="scientific">Paramuricea clavata</name>
    <name type="common">Red gorgonian</name>
    <name type="synonym">Violescent sea-whip</name>
    <dbReference type="NCBI Taxonomy" id="317549"/>
    <lineage>
        <taxon>Eukaryota</taxon>
        <taxon>Metazoa</taxon>
        <taxon>Cnidaria</taxon>
        <taxon>Anthozoa</taxon>
        <taxon>Octocorallia</taxon>
        <taxon>Malacalcyonacea</taxon>
        <taxon>Plexauridae</taxon>
        <taxon>Paramuricea</taxon>
    </lineage>
</organism>
<keyword evidence="2" id="KW-1185">Reference proteome</keyword>
<dbReference type="InterPro" id="IPR038717">
    <property type="entry name" value="Tc1-like_DDE_dom"/>
</dbReference>
<dbReference type="OrthoDB" id="5979885at2759"/>
<dbReference type="Gene3D" id="3.30.420.10">
    <property type="entry name" value="Ribonuclease H-like superfamily/Ribonuclease H"/>
    <property type="match status" value="1"/>
</dbReference>